<sequence>MSTQVATIINVQNSALVYDQNGNSRLVEVADILNLGDVIQTGVDGAVTLMLTNGQKVDIGPNQTLALTDSILSEQVASEGDNVIEPGSLEETLAAIDNPEGGDLLEALDATAAGGGAAEAGGAMTLEIYSLDDAEGAQYEAEGGVPQVARVVETTDPLAFESDPFAEQDALISPEGEDLLQNPPVAADDAFITQEDTSLVITSEDLLANDTDIDGDDLTIVSVTQPENGSLVDNGNGTYTYTPNQDYNGSDSFSYQITDGNGNYSDAVVGITVVPDNAVLRLEATPELTEDGGEIVYTVTINEAPQGSDVEVTLDNGLSVTIAEGETSGSVSTMVEESDFEDVYKDSDEIIVKITNATGGDAGEYDYTTYGTASTFIVDTIDTTTVSLAATESLTEDGGVITYIAAVDNPPQTDLTVDLSNGQSITILAGQNFGSTQFTVNESDFEDVYQDSDSIDVTVTGATGGNYENVDYSGASASTAIVDTIDTTTVSLTATPQLTEDGGVITYVASVDNAPQTDMTVDLSNGESITILANQFSGSTSVTIDEAEFEDVYVDSDSIDVNVTGTTGGNYENVDYSGASASTAIVDTIDTTTVSLTATPQLTEDGGVILYTASVDNAPQTDMTVDLSNGESITILANQFSGSTSVTIDESEFEDVYVDSDSIDVNVTGTTGGNYENVDYSAASASTAIVDTIDTTTVSLTATPQLTEDGGVITYVASVDNAPQTDMTVDLSNGESITILANQFSGSTSVTIDEAEFEDVYVDSDSIDVNVTGTTGGNYENVDYSGASASTAIVDTIDTTTVSLTATPQLTEDGGVITYVASVDNAPQTDMTVDLSNGESITILANQFSGSTSVTIDEAEFEDVYVDSDSIDVNVTGTTGGNYENVDYSGASASTLIVDSIDTTTVSISGPASVVEGEAAVYHLSVDNPPETDMTVTVVSSHIDTDSGDLVTESQNFVIKAGDTYPTDGNGDEVTFSVQTLDDPNAENPEDFMVSISDAFGGNFEDVSIGSPVTTTILDDSDNPSVTAETVSVDEDDIGTIGNPGGVGDIVPDTTGSLAFVLGNDTLGSVALSTTYASELNATGITTLDGSRVLTTWDEVSHTLVGYKEGTSPGDEGYLVFTVELYNIDNSGADYDVSLYQAVRHHDVNLADDTEELNLQIPIDVLVEDSDGSPATTSFDLTINDDTPIDFMPEISVVTPGETVADVSLNFSAGADRAAVNGYNLDISNYSDGGQVTTADGQLLYFGNDFDPVMWNQVSATEVQGVADGMVVFTLSIDSTDGTYDFYAVDGLFVVQDDDVPFENNQDVSGGNADYFGLTNLGSTDTDPVGSGVDVIVSASTTVNTDSHEFGAGSGQSLNSGEWLQFDFYENSGLNGSSNTVIDDLGITVSSPADLTESVINNFAFIIPGGPSIASDLKGATFTVEAYDLDGNLVDVDVRIEDTLGNVSIDTDGAGILVAADYTYTVIGDENYAYVRVIADTGAGNVTGKNFGIVVDGFSALYPSDVALGFDATGTDQDGDSANGTILVGIDQVNEDNDDTMFEDVGESAIVEEGTVLTGNLLDNVIDNDSDQTHEVNDFTVEGTTYDAGDTAVMTGYGTVTVEADGNYSFTPEAGYVGSVPEISYSVVDVNDTAPQDTDTSTLNIEVISSVDAAMMAMDESFDFEAIAGTEAMMVPQASARVESVSVEDLVQAEGEGDVDVATEVPAEGGAESEGQDLLAGETGTSPDVAPEGTTAAPEGVAEAPAPDETLKEIIESELEDDLSK</sequence>
<accession>A0A7D4NPB0</accession>
<feature type="region of interest" description="Disordered" evidence="1">
    <location>
        <begin position="1709"/>
        <end position="1749"/>
    </location>
</feature>
<feature type="domain" description="LapA adhesin" evidence="3">
    <location>
        <begin position="276"/>
        <end position="380"/>
    </location>
</feature>
<protein>
    <submittedName>
        <fullName evidence="4">Cadherin-like domain-containing protein</fullName>
    </submittedName>
</protein>
<dbReference type="Pfam" id="PF20579">
    <property type="entry name" value="LapA"/>
    <property type="match status" value="7"/>
</dbReference>
<dbReference type="SUPFAM" id="SSF141072">
    <property type="entry name" value="CalX-like"/>
    <property type="match status" value="1"/>
</dbReference>
<evidence type="ECO:0000313" key="5">
    <source>
        <dbReference type="Proteomes" id="UP000504724"/>
    </source>
</evidence>
<dbReference type="Pfam" id="PF17892">
    <property type="entry name" value="Cadherin_5"/>
    <property type="match status" value="1"/>
</dbReference>
<feature type="compositionally biased region" description="Low complexity" evidence="1">
    <location>
        <begin position="1732"/>
        <end position="1747"/>
    </location>
</feature>
<feature type="domain" description="LapA adhesin" evidence="3">
    <location>
        <begin position="694"/>
        <end position="796"/>
    </location>
</feature>
<dbReference type="Gene3D" id="2.60.40.1200">
    <property type="match status" value="1"/>
</dbReference>
<dbReference type="EMBL" id="CP054020">
    <property type="protein sequence ID" value="QKI89493.1"/>
    <property type="molecule type" value="Genomic_DNA"/>
</dbReference>
<dbReference type="RefSeq" id="WP_173285391.1">
    <property type="nucleotide sequence ID" value="NZ_CP054020.1"/>
</dbReference>
<dbReference type="Proteomes" id="UP000504724">
    <property type="component" value="Chromosome"/>
</dbReference>
<evidence type="ECO:0000259" key="3">
    <source>
        <dbReference type="Pfam" id="PF20579"/>
    </source>
</evidence>
<evidence type="ECO:0000256" key="1">
    <source>
        <dbReference type="SAM" id="MobiDB-lite"/>
    </source>
</evidence>
<gene>
    <name evidence="4" type="ORF">HQN79_07885</name>
</gene>
<proteinExistence type="predicted"/>
<name>A0A7D4NPB0_9GAMM</name>
<feature type="domain" description="LapA adhesin" evidence="3">
    <location>
        <begin position="590"/>
        <end position="692"/>
    </location>
</feature>
<feature type="domain" description="LapA adhesin" evidence="3">
    <location>
        <begin position="382"/>
        <end position="484"/>
    </location>
</feature>
<feature type="domain" description="LapA adhesin" evidence="3">
    <location>
        <begin position="798"/>
        <end position="899"/>
    </location>
</feature>
<feature type="domain" description="LapA adhesin" evidence="3">
    <location>
        <begin position="486"/>
        <end position="588"/>
    </location>
</feature>
<organism evidence="4 5">
    <name type="scientific">Thiomicrorhabdus xiamenensis</name>
    <dbReference type="NCBI Taxonomy" id="2739063"/>
    <lineage>
        <taxon>Bacteria</taxon>
        <taxon>Pseudomonadati</taxon>
        <taxon>Pseudomonadota</taxon>
        <taxon>Gammaproteobacteria</taxon>
        <taxon>Thiotrichales</taxon>
        <taxon>Piscirickettsiaceae</taxon>
        <taxon>Thiomicrorhabdus</taxon>
    </lineage>
</organism>
<dbReference type="NCBIfam" id="NF012211">
    <property type="entry name" value="tand_rpt_95"/>
    <property type="match status" value="1"/>
</dbReference>
<reference evidence="4 5" key="1">
    <citation type="submission" date="2020-05" db="EMBL/GenBank/DDBJ databases">
        <title>Thiomicrorhabdus sediminis sp.nov. and Thiomicrorhabdus xiamenensis sp.nov., novel sulfur-oxidizing bacteria isolated from coastal sediment.</title>
        <authorList>
            <person name="Liu X."/>
        </authorList>
    </citation>
    <scope>NUCLEOTIDE SEQUENCE [LARGE SCALE GENOMIC DNA]</scope>
    <source>
        <strain evidence="4 5">G2</strain>
    </source>
</reference>
<dbReference type="InterPro" id="IPR038081">
    <property type="entry name" value="CalX-like_sf"/>
</dbReference>
<evidence type="ECO:0000259" key="2">
    <source>
        <dbReference type="Pfam" id="PF17892"/>
    </source>
</evidence>
<dbReference type="Gene3D" id="2.60.40.3440">
    <property type="match status" value="1"/>
</dbReference>
<dbReference type="KEGG" id="txa:HQN79_07885"/>
<feature type="domain" description="Cadherin-like" evidence="2">
    <location>
        <begin position="183"/>
        <end position="273"/>
    </location>
</feature>
<evidence type="ECO:0000313" key="4">
    <source>
        <dbReference type="EMBL" id="QKI89493.1"/>
    </source>
</evidence>
<dbReference type="InterPro" id="IPR046779">
    <property type="entry name" value="LapA_adhesin_dom"/>
</dbReference>
<feature type="domain" description="LapA adhesin" evidence="3">
    <location>
        <begin position="902"/>
        <end position="1019"/>
    </location>
</feature>
<dbReference type="InterPro" id="IPR041690">
    <property type="entry name" value="Cadherin_5"/>
</dbReference>
<keyword evidence="5" id="KW-1185">Reference proteome</keyword>